<keyword evidence="4 6" id="KW-0732">Signal</keyword>
<dbReference type="GO" id="GO:0030313">
    <property type="term" value="C:cell envelope"/>
    <property type="evidence" value="ECO:0007669"/>
    <property type="project" value="UniProtKB-SubCell"/>
</dbReference>
<dbReference type="AlphaFoldDB" id="A0A370B9D7"/>
<gene>
    <name evidence="7" type="ORF">DVH02_09280</name>
</gene>
<evidence type="ECO:0000256" key="3">
    <source>
        <dbReference type="ARBA" id="ARBA00022448"/>
    </source>
</evidence>
<name>A0A370B9D7_9ACTN</name>
<organism evidence="7 8">
    <name type="scientific">Streptomyces corynorhini</name>
    <dbReference type="NCBI Taxonomy" id="2282652"/>
    <lineage>
        <taxon>Bacteria</taxon>
        <taxon>Bacillati</taxon>
        <taxon>Actinomycetota</taxon>
        <taxon>Actinomycetes</taxon>
        <taxon>Kitasatosporales</taxon>
        <taxon>Streptomycetaceae</taxon>
        <taxon>Streptomyces</taxon>
    </lineage>
</organism>
<dbReference type="OrthoDB" id="2510110at2"/>
<feature type="region of interest" description="Disordered" evidence="5">
    <location>
        <begin position="400"/>
        <end position="422"/>
    </location>
</feature>
<dbReference type="PANTHER" id="PTHR43649:SF31">
    <property type="entry name" value="SN-GLYCEROL-3-PHOSPHATE-BINDING PERIPLASMIC PROTEIN UGPB"/>
    <property type="match status" value="1"/>
</dbReference>
<evidence type="ECO:0000256" key="6">
    <source>
        <dbReference type="SAM" id="SignalP"/>
    </source>
</evidence>
<comment type="caution">
    <text evidence="7">The sequence shown here is derived from an EMBL/GenBank/DDBJ whole genome shotgun (WGS) entry which is preliminary data.</text>
</comment>
<protein>
    <submittedName>
        <fullName evidence="7">Sugar ABC transporter substrate-binding protein</fullName>
    </submittedName>
</protein>
<evidence type="ECO:0000313" key="7">
    <source>
        <dbReference type="EMBL" id="RDG38418.1"/>
    </source>
</evidence>
<dbReference type="CDD" id="cd13585">
    <property type="entry name" value="PBP2_TMBP_like"/>
    <property type="match status" value="1"/>
</dbReference>
<keyword evidence="8" id="KW-1185">Reference proteome</keyword>
<evidence type="ECO:0000256" key="5">
    <source>
        <dbReference type="SAM" id="MobiDB-lite"/>
    </source>
</evidence>
<evidence type="ECO:0000256" key="4">
    <source>
        <dbReference type="ARBA" id="ARBA00022729"/>
    </source>
</evidence>
<reference evidence="7 8" key="1">
    <citation type="submission" date="2018-07" db="EMBL/GenBank/DDBJ databases">
        <title>Streptomyces species from bats.</title>
        <authorList>
            <person name="Dunlap C."/>
        </authorList>
    </citation>
    <scope>NUCLEOTIDE SEQUENCE [LARGE SCALE GENOMIC DNA]</scope>
    <source>
        <strain evidence="7 8">AC230</strain>
    </source>
</reference>
<dbReference type="InterPro" id="IPR006059">
    <property type="entry name" value="SBP"/>
</dbReference>
<dbReference type="Pfam" id="PF01547">
    <property type="entry name" value="SBP_bac_1"/>
    <property type="match status" value="1"/>
</dbReference>
<evidence type="ECO:0000256" key="1">
    <source>
        <dbReference type="ARBA" id="ARBA00004196"/>
    </source>
</evidence>
<dbReference type="EMBL" id="QQNA01000059">
    <property type="protein sequence ID" value="RDG38418.1"/>
    <property type="molecule type" value="Genomic_DNA"/>
</dbReference>
<feature type="compositionally biased region" description="Basic and acidic residues" evidence="5">
    <location>
        <begin position="412"/>
        <end position="422"/>
    </location>
</feature>
<sequence length="422" mass="45318">MRKTSARALTAAVAVTLLAAGCGGGDGGSATTADGRKVVKVALWNYDTTPEFKALIEGFEAENPKIDIQPVDILADDYADKVTTMLAGGDSTDVLTMKNVTDYARFATRGQLKSLDSEVEALDKASYSGLDPFELDGHYYAMPYRHDFWVLFYNKALIKPADADLAKLSWADYASLAKQTSTGGGTSKVYGTYLQTWRSVAQAIAAAQTGGDLLSGDYGFFKDQYELALDLQKSGAAMPFGTAKSQKVQYKTIFESGKVGMVPMGSWFASALLEDRAKGTTDIDWGVAPLPQIKGDGTKTTFGSPTAFAVNKKARNSPEAEQFVKWASGPKGAAAIAKVGVVPSYTGEEVMKAYFAVKGMPSDALAAQAMKPDSVKLEMPVSDKTSDINQILDEEHELVMSGEKSVEQGIEEMNKRVKSEVR</sequence>
<dbReference type="PANTHER" id="PTHR43649">
    <property type="entry name" value="ARABINOSE-BINDING PROTEIN-RELATED"/>
    <property type="match status" value="1"/>
</dbReference>
<comment type="subcellular location">
    <subcellularLocation>
        <location evidence="1">Cell envelope</location>
    </subcellularLocation>
</comment>
<dbReference type="Proteomes" id="UP000253741">
    <property type="component" value="Unassembled WGS sequence"/>
</dbReference>
<dbReference type="RefSeq" id="WP_114623277.1">
    <property type="nucleotide sequence ID" value="NZ_QQNA01000059.1"/>
</dbReference>
<dbReference type="Gene3D" id="3.40.190.10">
    <property type="entry name" value="Periplasmic binding protein-like II"/>
    <property type="match status" value="1"/>
</dbReference>
<comment type="similarity">
    <text evidence="2">Belongs to the bacterial solute-binding protein 1 family.</text>
</comment>
<feature type="chain" id="PRO_5038501269" evidence="6">
    <location>
        <begin position="20"/>
        <end position="422"/>
    </location>
</feature>
<dbReference type="SUPFAM" id="SSF53850">
    <property type="entry name" value="Periplasmic binding protein-like II"/>
    <property type="match status" value="1"/>
</dbReference>
<dbReference type="InterPro" id="IPR050490">
    <property type="entry name" value="Bact_solute-bd_prot1"/>
</dbReference>
<feature type="signal peptide" evidence="6">
    <location>
        <begin position="1"/>
        <end position="19"/>
    </location>
</feature>
<keyword evidence="3" id="KW-0813">Transport</keyword>
<evidence type="ECO:0000256" key="2">
    <source>
        <dbReference type="ARBA" id="ARBA00008520"/>
    </source>
</evidence>
<dbReference type="PROSITE" id="PS51257">
    <property type="entry name" value="PROKAR_LIPOPROTEIN"/>
    <property type="match status" value="1"/>
</dbReference>
<accession>A0A370B9D7</accession>
<evidence type="ECO:0000313" key="8">
    <source>
        <dbReference type="Proteomes" id="UP000253741"/>
    </source>
</evidence>
<proteinExistence type="inferred from homology"/>